<organism evidence="2 3">
    <name type="scientific">Sphaeroforma arctica JP610</name>
    <dbReference type="NCBI Taxonomy" id="667725"/>
    <lineage>
        <taxon>Eukaryota</taxon>
        <taxon>Ichthyosporea</taxon>
        <taxon>Ichthyophonida</taxon>
        <taxon>Sphaeroforma</taxon>
    </lineage>
</organism>
<dbReference type="GeneID" id="25912198"/>
<feature type="region of interest" description="Disordered" evidence="1">
    <location>
        <begin position="60"/>
        <end position="80"/>
    </location>
</feature>
<protein>
    <submittedName>
        <fullName evidence="2">Uncharacterized protein</fullName>
    </submittedName>
</protein>
<proteinExistence type="predicted"/>
<dbReference type="RefSeq" id="XP_014149687.1">
    <property type="nucleotide sequence ID" value="XM_014294212.1"/>
</dbReference>
<name>A0A0L0FG96_9EUKA</name>
<accession>A0A0L0FG96</accession>
<evidence type="ECO:0000313" key="3">
    <source>
        <dbReference type="Proteomes" id="UP000054560"/>
    </source>
</evidence>
<keyword evidence="3" id="KW-1185">Reference proteome</keyword>
<dbReference type="AlphaFoldDB" id="A0A0L0FG96"/>
<dbReference type="Proteomes" id="UP000054560">
    <property type="component" value="Unassembled WGS sequence"/>
</dbReference>
<evidence type="ECO:0000313" key="2">
    <source>
        <dbReference type="EMBL" id="KNC75785.1"/>
    </source>
</evidence>
<gene>
    <name evidence="2" type="ORF">SARC_11694</name>
</gene>
<evidence type="ECO:0000256" key="1">
    <source>
        <dbReference type="SAM" id="MobiDB-lite"/>
    </source>
</evidence>
<dbReference type="EMBL" id="KQ243422">
    <property type="protein sequence ID" value="KNC75785.1"/>
    <property type="molecule type" value="Genomic_DNA"/>
</dbReference>
<reference evidence="2 3" key="1">
    <citation type="submission" date="2011-02" db="EMBL/GenBank/DDBJ databases">
        <title>The Genome Sequence of Sphaeroforma arctica JP610.</title>
        <authorList>
            <consortium name="The Broad Institute Genome Sequencing Platform"/>
            <person name="Russ C."/>
            <person name="Cuomo C."/>
            <person name="Young S.K."/>
            <person name="Zeng Q."/>
            <person name="Gargeya S."/>
            <person name="Alvarado L."/>
            <person name="Berlin A."/>
            <person name="Chapman S.B."/>
            <person name="Chen Z."/>
            <person name="Freedman E."/>
            <person name="Gellesch M."/>
            <person name="Goldberg J."/>
            <person name="Griggs A."/>
            <person name="Gujja S."/>
            <person name="Heilman E."/>
            <person name="Heiman D."/>
            <person name="Howarth C."/>
            <person name="Mehta T."/>
            <person name="Neiman D."/>
            <person name="Pearson M."/>
            <person name="Roberts A."/>
            <person name="Saif S."/>
            <person name="Shea T."/>
            <person name="Shenoy N."/>
            <person name="Sisk P."/>
            <person name="Stolte C."/>
            <person name="Sykes S."/>
            <person name="White J."/>
            <person name="Yandava C."/>
            <person name="Burger G."/>
            <person name="Gray M.W."/>
            <person name="Holland P.W.H."/>
            <person name="King N."/>
            <person name="Lang F.B.F."/>
            <person name="Roger A.J."/>
            <person name="Ruiz-Trillo I."/>
            <person name="Haas B."/>
            <person name="Nusbaum C."/>
            <person name="Birren B."/>
        </authorList>
    </citation>
    <scope>NUCLEOTIDE SEQUENCE [LARGE SCALE GENOMIC DNA]</scope>
    <source>
        <strain evidence="2 3">JP610</strain>
    </source>
</reference>
<sequence>MLRRMVTPLRCSGNGIKTCAYRLNSTSSEVTEVEPLPTIVKMKSGGFAIHHPVRKYVINSDASKPKPNLAKPSPEASRSI</sequence>